<name>A0A5P1EC50_ASPOF</name>
<protein>
    <submittedName>
        <fullName evidence="1">Uncharacterized protein</fullName>
    </submittedName>
</protein>
<dbReference type="Proteomes" id="UP000243459">
    <property type="component" value="Chromosome 7"/>
</dbReference>
<dbReference type="PANTHER" id="PTHR33103:SF27">
    <property type="entry name" value="OS04G0594700 PROTEIN"/>
    <property type="match status" value="1"/>
</dbReference>
<dbReference type="EMBL" id="CM007387">
    <property type="protein sequence ID" value="ONK63456.1"/>
    <property type="molecule type" value="Genomic_DNA"/>
</dbReference>
<evidence type="ECO:0000313" key="1">
    <source>
        <dbReference type="EMBL" id="ONK63456.1"/>
    </source>
</evidence>
<gene>
    <name evidence="1" type="ORF">A4U43_C07F15340</name>
</gene>
<reference evidence="2" key="1">
    <citation type="journal article" date="2017" name="Nat. Commun.">
        <title>The asparagus genome sheds light on the origin and evolution of a young Y chromosome.</title>
        <authorList>
            <person name="Harkess A."/>
            <person name="Zhou J."/>
            <person name="Xu C."/>
            <person name="Bowers J.E."/>
            <person name="Van der Hulst R."/>
            <person name="Ayyampalayam S."/>
            <person name="Mercati F."/>
            <person name="Riccardi P."/>
            <person name="McKain M.R."/>
            <person name="Kakrana A."/>
            <person name="Tang H."/>
            <person name="Ray J."/>
            <person name="Groenendijk J."/>
            <person name="Arikit S."/>
            <person name="Mathioni S.M."/>
            <person name="Nakano M."/>
            <person name="Shan H."/>
            <person name="Telgmann-Rauber A."/>
            <person name="Kanno A."/>
            <person name="Yue Z."/>
            <person name="Chen H."/>
            <person name="Li W."/>
            <person name="Chen Y."/>
            <person name="Xu X."/>
            <person name="Zhang Y."/>
            <person name="Luo S."/>
            <person name="Chen H."/>
            <person name="Gao J."/>
            <person name="Mao Z."/>
            <person name="Pires J.C."/>
            <person name="Luo M."/>
            <person name="Kudrna D."/>
            <person name="Wing R.A."/>
            <person name="Meyers B.C."/>
            <person name="Yi K."/>
            <person name="Kong H."/>
            <person name="Lavrijsen P."/>
            <person name="Sunseri F."/>
            <person name="Falavigna A."/>
            <person name="Ye Y."/>
            <person name="Leebens-Mack J.H."/>
            <person name="Chen G."/>
        </authorList>
    </citation>
    <scope>NUCLEOTIDE SEQUENCE [LARGE SCALE GENOMIC DNA]</scope>
    <source>
        <strain evidence="2">cv. DH0086</strain>
    </source>
</reference>
<dbReference type="InterPro" id="IPR007750">
    <property type="entry name" value="DUF674"/>
</dbReference>
<accession>A0A5P1EC50</accession>
<dbReference type="AlphaFoldDB" id="A0A5P1EC50"/>
<dbReference type="Gramene" id="ONK63456">
    <property type="protein sequence ID" value="ONK63456"/>
    <property type="gene ID" value="A4U43_C07F15340"/>
</dbReference>
<dbReference type="PANTHER" id="PTHR33103">
    <property type="entry name" value="OS01G0153900 PROTEIN"/>
    <property type="match status" value="1"/>
</dbReference>
<dbReference type="OrthoDB" id="1277335at2759"/>
<proteinExistence type="predicted"/>
<evidence type="ECO:0000313" key="2">
    <source>
        <dbReference type="Proteomes" id="UP000243459"/>
    </source>
</evidence>
<keyword evidence="2" id="KW-1185">Reference proteome</keyword>
<dbReference type="Pfam" id="PF05056">
    <property type="entry name" value="DUF674"/>
    <property type="match status" value="1"/>
</dbReference>
<dbReference type="OMA" id="NCANNHR"/>
<sequence length="193" mass="21690">MEKATVNFLVGKVKQRVVLVEADSNFVDILFSLCDFPLGTIVRLLNKQSYSGCLNKLYESIENLNVQNFQAKACKIMLLFPQSAAAERGEDLKVNIDSTEPKPMAVYVCAKRGFHAKPTCFGRSVPNVRCPHCRELTVNLIRRWPEWDVDAGKLFVKSGDKFMISDDLHLTLASTEHSLSLIQKLIIEDACVL</sequence>
<organism evidence="1 2">
    <name type="scientific">Asparagus officinalis</name>
    <name type="common">Garden asparagus</name>
    <dbReference type="NCBI Taxonomy" id="4686"/>
    <lineage>
        <taxon>Eukaryota</taxon>
        <taxon>Viridiplantae</taxon>
        <taxon>Streptophyta</taxon>
        <taxon>Embryophyta</taxon>
        <taxon>Tracheophyta</taxon>
        <taxon>Spermatophyta</taxon>
        <taxon>Magnoliopsida</taxon>
        <taxon>Liliopsida</taxon>
        <taxon>Asparagales</taxon>
        <taxon>Asparagaceae</taxon>
        <taxon>Asparagoideae</taxon>
        <taxon>Asparagus</taxon>
    </lineage>
</organism>